<proteinExistence type="predicted"/>
<evidence type="ECO:0000256" key="1">
    <source>
        <dbReference type="SAM" id="Phobius"/>
    </source>
</evidence>
<reference evidence="4" key="1">
    <citation type="submission" date="2017-07" db="EMBL/GenBank/DDBJ databases">
        <title>Draft genome sequence of Effusibacillus lacus strain skLN1.</title>
        <authorList>
            <person name="Watanabe M."/>
            <person name="Kojima H."/>
            <person name="Fukui M."/>
        </authorList>
    </citation>
    <scope>NUCLEOTIDE SEQUENCE [LARGE SCALE GENOMIC DNA]</scope>
    <source>
        <strain evidence="4">skLN1</strain>
    </source>
</reference>
<name>A0A292YTD4_9BACL</name>
<sequence length="170" mass="18985">MAKLKTEGLKRFGRAIKYQYVKLLRSPEGARKVALGFAIGFGIEFLVISTMGVIYPIFILLVWITRSSVTSAAIGHVIAKLTFLPIPLLIVGKWLGGLLLPFAVRMPDWMPDWLDGFLELQLKTILGMTLISIALGALSYPVAYCLYEANRKRRDEKLSKKLAQAQNNCN</sequence>
<dbReference type="AlphaFoldDB" id="A0A292YTD4"/>
<feature type="transmembrane region" description="Helical" evidence="1">
    <location>
        <begin position="33"/>
        <end position="65"/>
    </location>
</feature>
<keyword evidence="1" id="KW-0812">Transmembrane</keyword>
<evidence type="ECO:0000259" key="2">
    <source>
        <dbReference type="Pfam" id="PF09835"/>
    </source>
</evidence>
<dbReference type="RefSeq" id="WP_096183823.1">
    <property type="nucleotide sequence ID" value="NZ_BDUF01000109.1"/>
</dbReference>
<evidence type="ECO:0000313" key="3">
    <source>
        <dbReference type="EMBL" id="GAX91740.1"/>
    </source>
</evidence>
<organism evidence="3 4">
    <name type="scientific">Effusibacillus lacus</name>
    <dbReference type="NCBI Taxonomy" id="1348429"/>
    <lineage>
        <taxon>Bacteria</taxon>
        <taxon>Bacillati</taxon>
        <taxon>Bacillota</taxon>
        <taxon>Bacilli</taxon>
        <taxon>Bacillales</taxon>
        <taxon>Alicyclobacillaceae</taxon>
        <taxon>Effusibacillus</taxon>
    </lineage>
</organism>
<dbReference type="Pfam" id="PF09835">
    <property type="entry name" value="DUF2062"/>
    <property type="match status" value="1"/>
</dbReference>
<feature type="transmembrane region" description="Helical" evidence="1">
    <location>
        <begin position="77"/>
        <end position="104"/>
    </location>
</feature>
<dbReference type="Proteomes" id="UP000217785">
    <property type="component" value="Unassembled WGS sequence"/>
</dbReference>
<dbReference type="OrthoDB" id="2926024at2"/>
<protein>
    <submittedName>
        <fullName evidence="3">Group-specific protein</fullName>
    </submittedName>
</protein>
<evidence type="ECO:0000313" key="4">
    <source>
        <dbReference type="Proteomes" id="UP000217785"/>
    </source>
</evidence>
<dbReference type="EMBL" id="BDUF01000109">
    <property type="protein sequence ID" value="GAX91740.1"/>
    <property type="molecule type" value="Genomic_DNA"/>
</dbReference>
<comment type="caution">
    <text evidence="3">The sequence shown here is derived from an EMBL/GenBank/DDBJ whole genome shotgun (WGS) entry which is preliminary data.</text>
</comment>
<keyword evidence="1" id="KW-0472">Membrane</keyword>
<feature type="domain" description="DUF2062" evidence="2">
    <location>
        <begin position="14"/>
        <end position="154"/>
    </location>
</feature>
<feature type="transmembrane region" description="Helical" evidence="1">
    <location>
        <begin position="124"/>
        <end position="147"/>
    </location>
</feature>
<accession>A0A292YTD4</accession>
<keyword evidence="1" id="KW-1133">Transmembrane helix</keyword>
<gene>
    <name evidence="3" type="ORF">EFBL_3431</name>
</gene>
<dbReference type="InterPro" id="IPR018639">
    <property type="entry name" value="DUF2062"/>
</dbReference>
<keyword evidence="4" id="KW-1185">Reference proteome</keyword>